<evidence type="ECO:0000313" key="3">
    <source>
        <dbReference type="EMBL" id="GHE27975.1"/>
    </source>
</evidence>
<evidence type="ECO:0000256" key="1">
    <source>
        <dbReference type="SAM" id="MobiDB-lite"/>
    </source>
</evidence>
<protein>
    <submittedName>
        <fullName evidence="3">Uncharacterized protein</fullName>
    </submittedName>
</protein>
<evidence type="ECO:0000256" key="2">
    <source>
        <dbReference type="SAM" id="SignalP"/>
    </source>
</evidence>
<feature type="chain" id="PRO_5036788339" evidence="2">
    <location>
        <begin position="32"/>
        <end position="71"/>
    </location>
</feature>
<dbReference type="AlphaFoldDB" id="A0A919DBC5"/>
<keyword evidence="4" id="KW-1185">Reference proteome</keyword>
<keyword evidence="2" id="KW-0732">Signal</keyword>
<sequence length="71" mass="7336">MRQSRQRQGIVVAAAVVALLASFAVPSDSYAIGGGKAAKEAPWPYRSTTTGQGTAHPLARTDPPKGSVVTE</sequence>
<proteinExistence type="predicted"/>
<dbReference type="RefSeq" id="WP_189784096.1">
    <property type="nucleotide sequence ID" value="NZ_BNAT01000014.1"/>
</dbReference>
<gene>
    <name evidence="3" type="ORF">GCM10017771_43000</name>
</gene>
<organism evidence="3 4">
    <name type="scientific">Streptomyces capitiformicae</name>
    <dbReference type="NCBI Taxonomy" id="2014920"/>
    <lineage>
        <taxon>Bacteria</taxon>
        <taxon>Bacillati</taxon>
        <taxon>Actinomycetota</taxon>
        <taxon>Actinomycetes</taxon>
        <taxon>Kitasatosporales</taxon>
        <taxon>Streptomycetaceae</taxon>
        <taxon>Streptomyces</taxon>
    </lineage>
</organism>
<accession>A0A919DBC5</accession>
<feature type="signal peptide" evidence="2">
    <location>
        <begin position="1"/>
        <end position="31"/>
    </location>
</feature>
<name>A0A919DBC5_9ACTN</name>
<dbReference type="Proteomes" id="UP000603227">
    <property type="component" value="Unassembled WGS sequence"/>
</dbReference>
<comment type="caution">
    <text evidence="3">The sequence shown here is derived from an EMBL/GenBank/DDBJ whole genome shotgun (WGS) entry which is preliminary data.</text>
</comment>
<evidence type="ECO:0000313" key="4">
    <source>
        <dbReference type="Proteomes" id="UP000603227"/>
    </source>
</evidence>
<reference evidence="3" key="1">
    <citation type="journal article" date="2014" name="Int. J. Syst. Evol. Microbiol.">
        <title>Complete genome sequence of Corynebacterium casei LMG S-19264T (=DSM 44701T), isolated from a smear-ripened cheese.</title>
        <authorList>
            <consortium name="US DOE Joint Genome Institute (JGI-PGF)"/>
            <person name="Walter F."/>
            <person name="Albersmeier A."/>
            <person name="Kalinowski J."/>
            <person name="Ruckert C."/>
        </authorList>
    </citation>
    <scope>NUCLEOTIDE SEQUENCE</scope>
    <source>
        <strain evidence="3">CGMCC 4.7403</strain>
    </source>
</reference>
<feature type="region of interest" description="Disordered" evidence="1">
    <location>
        <begin position="34"/>
        <end position="71"/>
    </location>
</feature>
<reference evidence="3" key="2">
    <citation type="submission" date="2020-09" db="EMBL/GenBank/DDBJ databases">
        <authorList>
            <person name="Sun Q."/>
            <person name="Zhou Y."/>
        </authorList>
    </citation>
    <scope>NUCLEOTIDE SEQUENCE</scope>
    <source>
        <strain evidence="3">CGMCC 4.7403</strain>
    </source>
</reference>
<dbReference type="EMBL" id="BNAT01000014">
    <property type="protein sequence ID" value="GHE27975.1"/>
    <property type="molecule type" value="Genomic_DNA"/>
</dbReference>